<sequence>MVYYVTKIFTKVSDTMKLLLCSECYEVFSLDFHLKSCTCGQTKGKYIDDINAIYAGRSAIPLGFNNLTVVEAIKKQPEKGWGEEFKAFVIPKDCPTFKRKNCD</sequence>
<proteinExistence type="predicted"/>
<name>A0A1I0CVZ7_9BACI</name>
<evidence type="ECO:0000313" key="1">
    <source>
        <dbReference type="EMBL" id="SET23989.1"/>
    </source>
</evidence>
<gene>
    <name evidence="1" type="ORF">SAMN05216389_107111</name>
</gene>
<dbReference type="Proteomes" id="UP000198618">
    <property type="component" value="Unassembled WGS sequence"/>
</dbReference>
<keyword evidence="2" id="KW-1185">Reference proteome</keyword>
<evidence type="ECO:0000313" key="2">
    <source>
        <dbReference type="Proteomes" id="UP000198618"/>
    </source>
</evidence>
<protein>
    <submittedName>
        <fullName evidence="1">Uncharacterized protein</fullName>
    </submittedName>
</protein>
<dbReference type="EMBL" id="FOHE01000007">
    <property type="protein sequence ID" value="SET23989.1"/>
    <property type="molecule type" value="Genomic_DNA"/>
</dbReference>
<reference evidence="1 2" key="1">
    <citation type="submission" date="2016-10" db="EMBL/GenBank/DDBJ databases">
        <authorList>
            <person name="de Groot N.N."/>
        </authorList>
    </citation>
    <scope>NUCLEOTIDE SEQUENCE [LARGE SCALE GENOMIC DNA]</scope>
    <source>
        <strain evidence="1 2">IBRC-M 10780</strain>
    </source>
</reference>
<organism evidence="1 2">
    <name type="scientific">Oceanobacillus limi</name>
    <dbReference type="NCBI Taxonomy" id="930131"/>
    <lineage>
        <taxon>Bacteria</taxon>
        <taxon>Bacillati</taxon>
        <taxon>Bacillota</taxon>
        <taxon>Bacilli</taxon>
        <taxon>Bacillales</taxon>
        <taxon>Bacillaceae</taxon>
        <taxon>Oceanobacillus</taxon>
    </lineage>
</organism>
<accession>A0A1I0CVZ7</accession>
<dbReference type="AlphaFoldDB" id="A0A1I0CVZ7"/>